<dbReference type="InterPro" id="IPR036390">
    <property type="entry name" value="WH_DNA-bd_sf"/>
</dbReference>
<keyword evidence="7" id="KW-1185">Reference proteome</keyword>
<name>A0ABT4CLS9_9CLOT</name>
<gene>
    <name evidence="6" type="ORF">OXH55_05090</name>
</gene>
<dbReference type="PANTHER" id="PTHR30445:SF8">
    <property type="entry name" value="K(+)_H(+) ANTIPORTER SUBUNIT KHTT"/>
    <property type="match status" value="1"/>
</dbReference>
<evidence type="ECO:0000256" key="1">
    <source>
        <dbReference type="ARBA" id="ARBA00023015"/>
    </source>
</evidence>
<evidence type="ECO:0000259" key="5">
    <source>
        <dbReference type="PROSITE" id="PS51202"/>
    </source>
</evidence>
<dbReference type="InterPro" id="IPR006037">
    <property type="entry name" value="RCK_C"/>
</dbReference>
<evidence type="ECO:0000313" key="7">
    <source>
        <dbReference type="Proteomes" id="UP001079657"/>
    </source>
</evidence>
<dbReference type="PANTHER" id="PTHR30445">
    <property type="entry name" value="K(+)_H(+) ANTIPORTER SUBUNIT KHTT"/>
    <property type="match status" value="1"/>
</dbReference>
<accession>A0ABT4CLS9</accession>
<dbReference type="InterPro" id="IPR036721">
    <property type="entry name" value="RCK_C_sf"/>
</dbReference>
<dbReference type="Gene3D" id="1.10.10.10">
    <property type="entry name" value="Winged helix-like DNA-binding domain superfamily/Winged helix DNA-binding domain"/>
    <property type="match status" value="1"/>
</dbReference>
<keyword evidence="2" id="KW-0238">DNA-binding</keyword>
<dbReference type="RefSeq" id="WP_268048486.1">
    <property type="nucleotide sequence ID" value="NZ_JAPQES010000001.1"/>
</dbReference>
<keyword evidence="1" id="KW-0805">Transcription regulation</keyword>
<protein>
    <submittedName>
        <fullName evidence="6">GntR family transcriptional regulator</fullName>
    </submittedName>
</protein>
<dbReference type="Gene3D" id="3.30.70.1450">
    <property type="entry name" value="Regulator of K+ conductance, C-terminal domain"/>
    <property type="match status" value="1"/>
</dbReference>
<dbReference type="EMBL" id="JAPQES010000001">
    <property type="protein sequence ID" value="MCY6369999.1"/>
    <property type="molecule type" value="Genomic_DNA"/>
</dbReference>
<comment type="caution">
    <text evidence="6">The sequence shown here is derived from an EMBL/GenBank/DDBJ whole genome shotgun (WGS) entry which is preliminary data.</text>
</comment>
<dbReference type="SUPFAM" id="SSF116726">
    <property type="entry name" value="TrkA C-terminal domain-like"/>
    <property type="match status" value="1"/>
</dbReference>
<proteinExistence type="predicted"/>
<evidence type="ECO:0000256" key="3">
    <source>
        <dbReference type="ARBA" id="ARBA00023163"/>
    </source>
</evidence>
<feature type="domain" description="HTH gntR-type" evidence="4">
    <location>
        <begin position="7"/>
        <end position="75"/>
    </location>
</feature>
<keyword evidence="3" id="KW-0804">Transcription</keyword>
<organism evidence="6 7">
    <name type="scientific">Clostridium ganghwense</name>
    <dbReference type="NCBI Taxonomy" id="312089"/>
    <lineage>
        <taxon>Bacteria</taxon>
        <taxon>Bacillati</taxon>
        <taxon>Bacillota</taxon>
        <taxon>Clostridia</taxon>
        <taxon>Eubacteriales</taxon>
        <taxon>Clostridiaceae</taxon>
        <taxon>Clostridium</taxon>
    </lineage>
</organism>
<dbReference type="Pfam" id="PF00392">
    <property type="entry name" value="GntR"/>
    <property type="match status" value="1"/>
</dbReference>
<dbReference type="Pfam" id="PF02080">
    <property type="entry name" value="TrkA_C"/>
    <property type="match status" value="1"/>
</dbReference>
<evidence type="ECO:0000256" key="2">
    <source>
        <dbReference type="ARBA" id="ARBA00023125"/>
    </source>
</evidence>
<feature type="domain" description="RCK C-terminal" evidence="5">
    <location>
        <begin position="121"/>
        <end position="206"/>
    </location>
</feature>
<sequence>MVVRTETPRYNKIAVDIAGRIYKGQLLEGEKLRGRSVLACEYNVSPETIRKAVKLLEDKKVVEVSKGKGVIILSSEKAHEFVSNFKEKESIGTLRNTIKKLLEERKSIEYKIQEINEKLIDYSYKYSSYDLIQPREIEIRKDIHIIGKSIGESRFWQNTGATILGVRRNNKVIISPGPYLEFEEDDIILVVGEEEAIQRIYKYLKY</sequence>
<dbReference type="SUPFAM" id="SSF46785">
    <property type="entry name" value="Winged helix' DNA-binding domain"/>
    <property type="match status" value="1"/>
</dbReference>
<dbReference type="InterPro" id="IPR000524">
    <property type="entry name" value="Tscrpt_reg_HTH_GntR"/>
</dbReference>
<dbReference type="InterPro" id="IPR050144">
    <property type="entry name" value="AAE_transporter"/>
</dbReference>
<dbReference type="PROSITE" id="PS50949">
    <property type="entry name" value="HTH_GNTR"/>
    <property type="match status" value="1"/>
</dbReference>
<dbReference type="Proteomes" id="UP001079657">
    <property type="component" value="Unassembled WGS sequence"/>
</dbReference>
<evidence type="ECO:0000313" key="6">
    <source>
        <dbReference type="EMBL" id="MCY6369999.1"/>
    </source>
</evidence>
<dbReference type="PROSITE" id="PS51202">
    <property type="entry name" value="RCK_C"/>
    <property type="match status" value="1"/>
</dbReference>
<dbReference type="SMART" id="SM00345">
    <property type="entry name" value="HTH_GNTR"/>
    <property type="match status" value="1"/>
</dbReference>
<dbReference type="InterPro" id="IPR036388">
    <property type="entry name" value="WH-like_DNA-bd_sf"/>
</dbReference>
<evidence type="ECO:0000259" key="4">
    <source>
        <dbReference type="PROSITE" id="PS50949"/>
    </source>
</evidence>
<reference evidence="6" key="1">
    <citation type="submission" date="2022-12" db="EMBL/GenBank/DDBJ databases">
        <authorList>
            <person name="Wang J."/>
        </authorList>
    </citation>
    <scope>NUCLEOTIDE SEQUENCE</scope>
    <source>
        <strain evidence="6">HY-42-06</strain>
    </source>
</reference>